<proteinExistence type="predicted"/>
<dbReference type="PANTHER" id="PTHR38460:SF1">
    <property type="entry name" value="TAUTOMERASE YOLI-RELATED"/>
    <property type="match status" value="1"/>
</dbReference>
<evidence type="ECO:0000313" key="1">
    <source>
        <dbReference type="EMBL" id="KEF32712.1"/>
    </source>
</evidence>
<dbReference type="InterPro" id="IPR014347">
    <property type="entry name" value="Tautomerase/MIF_sf"/>
</dbReference>
<dbReference type="Gene3D" id="3.30.429.10">
    <property type="entry name" value="Macrophage Migration Inhibitory Factor"/>
    <property type="match status" value="1"/>
</dbReference>
<dbReference type="InterPro" id="IPR037479">
    <property type="entry name" value="Tauto_MSAD"/>
</dbReference>
<keyword evidence="2" id="KW-1185">Reference proteome</keyword>
<name>A0A072N637_9GAMM</name>
<dbReference type="EMBL" id="ANIE01000003">
    <property type="protein sequence ID" value="KEF32712.1"/>
    <property type="molecule type" value="Genomic_DNA"/>
</dbReference>
<organism evidence="1 2">
    <name type="scientific">Marinobacter nitratireducens</name>
    <dbReference type="NCBI Taxonomy" id="1137280"/>
    <lineage>
        <taxon>Bacteria</taxon>
        <taxon>Pseudomonadati</taxon>
        <taxon>Pseudomonadota</taxon>
        <taxon>Gammaproteobacteria</taxon>
        <taxon>Pseudomonadales</taxon>
        <taxon>Marinobacteraceae</taxon>
        <taxon>Marinobacter</taxon>
    </lineage>
</organism>
<protein>
    <recommendedName>
        <fullName evidence="3">Tautomerase</fullName>
    </recommendedName>
</protein>
<comment type="caution">
    <text evidence="1">The sequence shown here is derived from an EMBL/GenBank/DDBJ whole genome shotgun (WGS) entry which is preliminary data.</text>
</comment>
<dbReference type="STRING" id="1137280.D777_01346"/>
<dbReference type="SUPFAM" id="SSF55331">
    <property type="entry name" value="Tautomerase/MIF"/>
    <property type="match status" value="1"/>
</dbReference>
<sequence length="128" mass="14435">MIVIYGIKEHLNPIKAQLSEVIHGCMQAVLGMPEDKRAHRFIPMDAEDFYYPGGRTPAYTAIEINMMQGRAPETQKALIKELFNRIESVVGISPVDIEVTIKEQPAHCWGFRGMTGDEARDLKYSVNV</sequence>
<dbReference type="OrthoDB" id="9804765at2"/>
<reference evidence="1 2" key="1">
    <citation type="submission" date="2012-12" db="EMBL/GenBank/DDBJ databases">
        <title>Genome assembly of Marinobacter sp. AK21.</title>
        <authorList>
            <person name="Khatri I."/>
            <person name="Kumar R."/>
            <person name="Vaidya B."/>
            <person name="Subramanian S."/>
            <person name="Pinnaka A."/>
        </authorList>
    </citation>
    <scope>NUCLEOTIDE SEQUENCE [LARGE SCALE GENOMIC DNA]</scope>
    <source>
        <strain evidence="1 2">AK21</strain>
    </source>
</reference>
<dbReference type="PATRIC" id="fig|1137280.3.peg.1161"/>
<dbReference type="Proteomes" id="UP000035057">
    <property type="component" value="Unassembled WGS sequence"/>
</dbReference>
<gene>
    <name evidence="1" type="ORF">D777_01346</name>
</gene>
<dbReference type="AlphaFoldDB" id="A0A072N637"/>
<dbReference type="RefSeq" id="WP_036129462.1">
    <property type="nucleotide sequence ID" value="NZ_ANIE01000003.1"/>
</dbReference>
<evidence type="ECO:0008006" key="3">
    <source>
        <dbReference type="Google" id="ProtNLM"/>
    </source>
</evidence>
<accession>A0A072N637</accession>
<dbReference type="Pfam" id="PF14552">
    <property type="entry name" value="Tautomerase_2"/>
    <property type="match status" value="1"/>
</dbReference>
<evidence type="ECO:0000313" key="2">
    <source>
        <dbReference type="Proteomes" id="UP000035057"/>
    </source>
</evidence>
<dbReference type="PANTHER" id="PTHR38460">
    <property type="entry name" value="TAUTOMERASE YOLI-RELATED"/>
    <property type="match status" value="1"/>
</dbReference>